<dbReference type="EMBL" id="JASCZI010090682">
    <property type="protein sequence ID" value="MED6144895.1"/>
    <property type="molecule type" value="Genomic_DNA"/>
</dbReference>
<dbReference type="Proteomes" id="UP001341840">
    <property type="component" value="Unassembled WGS sequence"/>
</dbReference>
<keyword evidence="2" id="KW-1185">Reference proteome</keyword>
<organism evidence="1 2">
    <name type="scientific">Stylosanthes scabra</name>
    <dbReference type="NCBI Taxonomy" id="79078"/>
    <lineage>
        <taxon>Eukaryota</taxon>
        <taxon>Viridiplantae</taxon>
        <taxon>Streptophyta</taxon>
        <taxon>Embryophyta</taxon>
        <taxon>Tracheophyta</taxon>
        <taxon>Spermatophyta</taxon>
        <taxon>Magnoliopsida</taxon>
        <taxon>eudicotyledons</taxon>
        <taxon>Gunneridae</taxon>
        <taxon>Pentapetalae</taxon>
        <taxon>rosids</taxon>
        <taxon>fabids</taxon>
        <taxon>Fabales</taxon>
        <taxon>Fabaceae</taxon>
        <taxon>Papilionoideae</taxon>
        <taxon>50 kb inversion clade</taxon>
        <taxon>dalbergioids sensu lato</taxon>
        <taxon>Dalbergieae</taxon>
        <taxon>Pterocarpus clade</taxon>
        <taxon>Stylosanthes</taxon>
    </lineage>
</organism>
<accession>A0ABU6T8P6</accession>
<evidence type="ECO:0000313" key="2">
    <source>
        <dbReference type="Proteomes" id="UP001341840"/>
    </source>
</evidence>
<gene>
    <name evidence="1" type="ORF">PIB30_019682</name>
</gene>
<reference evidence="1 2" key="1">
    <citation type="journal article" date="2023" name="Plants (Basel)">
        <title>Bridging the Gap: Combining Genomics and Transcriptomics Approaches to Understand Stylosanthes scabra, an Orphan Legume from the Brazilian Caatinga.</title>
        <authorList>
            <person name="Ferreira-Neto J.R.C."/>
            <person name="da Silva M.D."/>
            <person name="Binneck E."/>
            <person name="de Melo N.F."/>
            <person name="da Silva R.H."/>
            <person name="de Melo A.L.T.M."/>
            <person name="Pandolfi V."/>
            <person name="Bustamante F.O."/>
            <person name="Brasileiro-Vidal A.C."/>
            <person name="Benko-Iseppon A.M."/>
        </authorList>
    </citation>
    <scope>NUCLEOTIDE SEQUENCE [LARGE SCALE GENOMIC DNA]</scope>
    <source>
        <tissue evidence="1">Leaves</tissue>
    </source>
</reference>
<name>A0ABU6T8P6_9FABA</name>
<proteinExistence type="predicted"/>
<evidence type="ECO:0008006" key="3">
    <source>
        <dbReference type="Google" id="ProtNLM"/>
    </source>
</evidence>
<evidence type="ECO:0000313" key="1">
    <source>
        <dbReference type="EMBL" id="MED6144895.1"/>
    </source>
</evidence>
<protein>
    <recommendedName>
        <fullName evidence="3">F-box protein</fullName>
    </recommendedName>
</protein>
<sequence length="327" mass="37970">MRVIAVCNKWKLGLCFLSPESNNHNKSFYFLPPPMKMECVETGEYLWMVSNQHVFGFRVEKLFELGKNELRNWRSSLVPPPSDFCFKLPERDSRPFLFDSNLYFTSGSIHSSANIHQLSYVGGTTLDITEAVAIPRPPPTLLYEACNVENIQGEVYLMAPHKRHAEGEREIGFWVLRSGSKMWYPLCLPPCLLNNPGFDVHTHWWECFSWKDKLFLEADADPKGCPRKYIFYVYEPQSDDWCRLKHHFSYSEHDHHPLSIVPVSSLGDVGNCSVAMTWSLEEHYDFFRCRVEVKIHALLVDNQDYLSVANNALRWLLRPSSPPTFPF</sequence>
<comment type="caution">
    <text evidence="1">The sequence shown here is derived from an EMBL/GenBank/DDBJ whole genome shotgun (WGS) entry which is preliminary data.</text>
</comment>